<evidence type="ECO:0000256" key="2">
    <source>
        <dbReference type="ARBA" id="ARBA00008806"/>
    </source>
</evidence>
<keyword evidence="6" id="KW-0472">Membrane</keyword>
<comment type="similarity">
    <text evidence="2">Belongs to the VirD4/TraG family.</text>
</comment>
<dbReference type="GO" id="GO:0005886">
    <property type="term" value="C:plasma membrane"/>
    <property type="evidence" value="ECO:0007669"/>
    <property type="project" value="UniProtKB-SubCell"/>
</dbReference>
<reference evidence="8" key="1">
    <citation type="submission" date="2024-06" db="EMBL/GenBank/DDBJ databases">
        <title>Caulobacter inopinatus, sp. nov.</title>
        <authorList>
            <person name="Donachie S.P."/>
        </authorList>
    </citation>
    <scope>NUCLEOTIDE SEQUENCE</scope>
    <source>
        <strain evidence="8">73W</strain>
    </source>
</reference>
<dbReference type="AlphaFoldDB" id="A0AB39KX25"/>
<dbReference type="PANTHER" id="PTHR37937:SF1">
    <property type="entry name" value="CONJUGATIVE TRANSFER: DNA TRANSPORT"/>
    <property type="match status" value="1"/>
</dbReference>
<accession>A0AB39KX25</accession>
<sequence>MAPFETLPAARRAAVIAVLCLMLAISLCAATTVVALAGLGQLSSKVQIGRVPGWLWYYRGDPTLQEWMRRGVGIAVLAHAAVIAALARKRPKSLHGDARFASSTEIRRAGLRERDGVILGAAGGRLLRAGGRGHVFVCAPTGSGKSSGIIIPTLLSYQSGAVVLDIKGECWRQTAGLRQSIGQKVWLFEPFAEHGRTARWNPLGHIDREDPQQTFDVLQRVATILFPDHEGATEGFWNLAGRNAFIGVALLVTATSDRPLTLGEINRWFADIDLAETIKRRIEGMAKQGAPLSEACKAALLNFCGNSEAVFGSIRLTVTTRLQAWSNPLVDAATSQSDFDLSRLREDPATLYLCVAPGDLVRAAPIFSLLVELLLDHICRRHPVTQEAQPLLVLLDEFPSLGRLSVLAASFAWIGSYGVRLVCVVQNLGQLRAQYKEAAQAIHGNCDLQVYFAPNSFEDAQSISNLMGWHGQKATSRSRPSGLASGRRSQSESEQRRALMLPDELMRMPRDRLIIFARGFAPIQGRWLKAWKLRAFRRRISPPPHIPARAPMRTSAATTSRSPTGVPSAAQSRMRQRAYGREARDE</sequence>
<evidence type="ECO:0000256" key="1">
    <source>
        <dbReference type="ARBA" id="ARBA00004651"/>
    </source>
</evidence>
<feature type="compositionally biased region" description="Low complexity" evidence="7">
    <location>
        <begin position="547"/>
        <end position="564"/>
    </location>
</feature>
<evidence type="ECO:0000256" key="4">
    <source>
        <dbReference type="ARBA" id="ARBA00022692"/>
    </source>
</evidence>
<dbReference type="InterPro" id="IPR051539">
    <property type="entry name" value="T4SS-coupling_protein"/>
</dbReference>
<proteinExistence type="inferred from homology"/>
<feature type="region of interest" description="Disordered" evidence="7">
    <location>
        <begin position="471"/>
        <end position="499"/>
    </location>
</feature>
<dbReference type="RefSeq" id="WP_369062160.1">
    <property type="nucleotide sequence ID" value="NZ_CP158375.1"/>
</dbReference>
<evidence type="ECO:0000256" key="3">
    <source>
        <dbReference type="ARBA" id="ARBA00022475"/>
    </source>
</evidence>
<gene>
    <name evidence="8" type="ORF">ABOZ73_07970</name>
</gene>
<keyword evidence="5" id="KW-1133">Transmembrane helix</keyword>
<dbReference type="EMBL" id="CP158375">
    <property type="protein sequence ID" value="XDO98339.1"/>
    <property type="molecule type" value="Genomic_DNA"/>
</dbReference>
<organism evidence="8">
    <name type="scientific">Caulobacter sp. 73W</name>
    <dbReference type="NCBI Taxonomy" id="3161137"/>
    <lineage>
        <taxon>Bacteria</taxon>
        <taxon>Pseudomonadati</taxon>
        <taxon>Pseudomonadota</taxon>
        <taxon>Alphaproteobacteria</taxon>
        <taxon>Caulobacterales</taxon>
        <taxon>Caulobacteraceae</taxon>
        <taxon>Caulobacter</taxon>
    </lineage>
</organism>
<dbReference type="InterPro" id="IPR003688">
    <property type="entry name" value="TraG/VirD4"/>
</dbReference>
<keyword evidence="3" id="KW-1003">Cell membrane</keyword>
<comment type="subcellular location">
    <subcellularLocation>
        <location evidence="1">Cell membrane</location>
        <topology evidence="1">Multi-pass membrane protein</topology>
    </subcellularLocation>
</comment>
<evidence type="ECO:0000256" key="5">
    <source>
        <dbReference type="ARBA" id="ARBA00022989"/>
    </source>
</evidence>
<evidence type="ECO:0000313" key="8">
    <source>
        <dbReference type="EMBL" id="XDO98339.1"/>
    </source>
</evidence>
<dbReference type="Pfam" id="PF02534">
    <property type="entry name" value="T4SS-DNA_transf"/>
    <property type="match status" value="1"/>
</dbReference>
<feature type="region of interest" description="Disordered" evidence="7">
    <location>
        <begin position="541"/>
        <end position="586"/>
    </location>
</feature>
<evidence type="ECO:0000256" key="6">
    <source>
        <dbReference type="ARBA" id="ARBA00023136"/>
    </source>
</evidence>
<dbReference type="Gene3D" id="3.40.50.300">
    <property type="entry name" value="P-loop containing nucleotide triphosphate hydrolases"/>
    <property type="match status" value="1"/>
</dbReference>
<dbReference type="PANTHER" id="PTHR37937">
    <property type="entry name" value="CONJUGATIVE TRANSFER: DNA TRANSPORT"/>
    <property type="match status" value="1"/>
</dbReference>
<dbReference type="InterPro" id="IPR027417">
    <property type="entry name" value="P-loop_NTPase"/>
</dbReference>
<name>A0AB39KX25_9CAUL</name>
<protein>
    <submittedName>
        <fullName evidence="8">Type IV secretory system conjugative DNA transfer family protein</fullName>
    </submittedName>
</protein>
<dbReference type="SUPFAM" id="SSF52540">
    <property type="entry name" value="P-loop containing nucleoside triphosphate hydrolases"/>
    <property type="match status" value="1"/>
</dbReference>
<dbReference type="CDD" id="cd01127">
    <property type="entry name" value="TrwB_TraG_TraD_VirD4"/>
    <property type="match status" value="1"/>
</dbReference>
<keyword evidence="4" id="KW-0812">Transmembrane</keyword>
<evidence type="ECO:0000256" key="7">
    <source>
        <dbReference type="SAM" id="MobiDB-lite"/>
    </source>
</evidence>